<protein>
    <submittedName>
        <fullName evidence="2">DUF255 domain-containing protein</fullName>
    </submittedName>
</protein>
<evidence type="ECO:0000313" key="2">
    <source>
        <dbReference type="EMBL" id="MFC3812115.1"/>
    </source>
</evidence>
<dbReference type="RefSeq" id="WP_379838979.1">
    <property type="nucleotide sequence ID" value="NZ_JBHRYQ010000001.1"/>
</dbReference>
<sequence length="388" mass="45022">MRAIKILGFFFLISFAGFGQINWQPTLAEAFKQAKVENKLVLVECFHPQCSHCISLNQNLDDPEIQRVLNEKYINYRIDISNRIQYQELKDRNISLIQWPVFLVFNKEDSLTNYVEPTELLASLKLQLANVEFSSDLKCDRVGIEEPNIDLLSKCGVYYRMTQNIEKNNEMANYLYFWLNQENIGSEKSWMVYKKSVSSSDNLLAQFWLQNLSLATQYEKSENVVKEIMAAQLQTKMISLYKSDKLTPQDVVTLKEELTKIGADETKILSFTWNLELITLIKSGDFKNAKILCNKVVNQFPTPGAFITVFRLINDQMNTSELNSFFEENIEVLTQKAVKNQELSKELLLQSARFYSKANNLKACRESLQKAAELGFNQQQEFEEKYCR</sequence>
<dbReference type="EMBL" id="JBHRYQ010000001">
    <property type="protein sequence ID" value="MFC3812115.1"/>
    <property type="molecule type" value="Genomic_DNA"/>
</dbReference>
<evidence type="ECO:0000259" key="1">
    <source>
        <dbReference type="Pfam" id="PF03190"/>
    </source>
</evidence>
<dbReference type="InterPro" id="IPR004879">
    <property type="entry name" value="Ssp411-like_TRX"/>
</dbReference>
<name>A0ABV7YYP7_9BACT</name>
<dbReference type="Pfam" id="PF03190">
    <property type="entry name" value="Thioredox_DsbH"/>
    <property type="match status" value="1"/>
</dbReference>
<organism evidence="2 3">
    <name type="scientific">Lacihabitans lacunae</name>
    <dbReference type="NCBI Taxonomy" id="1028214"/>
    <lineage>
        <taxon>Bacteria</taxon>
        <taxon>Pseudomonadati</taxon>
        <taxon>Bacteroidota</taxon>
        <taxon>Cytophagia</taxon>
        <taxon>Cytophagales</taxon>
        <taxon>Leadbetterellaceae</taxon>
        <taxon>Lacihabitans</taxon>
    </lineage>
</organism>
<dbReference type="Gene3D" id="3.40.30.10">
    <property type="entry name" value="Glutaredoxin"/>
    <property type="match status" value="1"/>
</dbReference>
<dbReference type="InterPro" id="IPR036249">
    <property type="entry name" value="Thioredoxin-like_sf"/>
</dbReference>
<reference evidence="3" key="1">
    <citation type="journal article" date="2019" name="Int. J. Syst. Evol. Microbiol.">
        <title>The Global Catalogue of Microorganisms (GCM) 10K type strain sequencing project: providing services to taxonomists for standard genome sequencing and annotation.</title>
        <authorList>
            <consortium name="The Broad Institute Genomics Platform"/>
            <consortium name="The Broad Institute Genome Sequencing Center for Infectious Disease"/>
            <person name="Wu L."/>
            <person name="Ma J."/>
        </authorList>
    </citation>
    <scope>NUCLEOTIDE SEQUENCE [LARGE SCALE GENOMIC DNA]</scope>
    <source>
        <strain evidence="3">CECT 7956</strain>
    </source>
</reference>
<evidence type="ECO:0000313" key="3">
    <source>
        <dbReference type="Proteomes" id="UP001595616"/>
    </source>
</evidence>
<dbReference type="SUPFAM" id="SSF52833">
    <property type="entry name" value="Thioredoxin-like"/>
    <property type="match status" value="1"/>
</dbReference>
<proteinExistence type="predicted"/>
<accession>A0ABV7YYP7</accession>
<gene>
    <name evidence="2" type="ORF">ACFOOI_15750</name>
</gene>
<keyword evidence="3" id="KW-1185">Reference proteome</keyword>
<comment type="caution">
    <text evidence="2">The sequence shown here is derived from an EMBL/GenBank/DDBJ whole genome shotgun (WGS) entry which is preliminary data.</text>
</comment>
<feature type="domain" description="Spermatogenesis-associated protein 20-like TRX" evidence="1">
    <location>
        <begin position="21"/>
        <end position="87"/>
    </location>
</feature>
<dbReference type="Proteomes" id="UP001595616">
    <property type="component" value="Unassembled WGS sequence"/>
</dbReference>